<proteinExistence type="predicted"/>
<reference evidence="1 2" key="1">
    <citation type="journal article" date="2019" name="Sci. Rep.">
        <title>Orb-weaving spider Araneus ventricosus genome elucidates the spidroin gene catalogue.</title>
        <authorList>
            <person name="Kono N."/>
            <person name="Nakamura H."/>
            <person name="Ohtoshi R."/>
            <person name="Moran D.A.P."/>
            <person name="Shinohara A."/>
            <person name="Yoshida Y."/>
            <person name="Fujiwara M."/>
            <person name="Mori M."/>
            <person name="Tomita M."/>
            <person name="Arakawa K."/>
        </authorList>
    </citation>
    <scope>NUCLEOTIDE SEQUENCE [LARGE SCALE GENOMIC DNA]</scope>
</reference>
<evidence type="ECO:0000313" key="2">
    <source>
        <dbReference type="Proteomes" id="UP000499080"/>
    </source>
</evidence>
<evidence type="ECO:0000313" key="1">
    <source>
        <dbReference type="EMBL" id="GBM79204.1"/>
    </source>
</evidence>
<sequence>MTCIRNQPLTNVVFVRLRYLSVWMRGSYIMYERTKTRRRIAPSGKRRHCASHFTPNNNGERLYGLQERLPQSPLVVRKHVNLPQIRLHKLQGRRNFNNPWMIMYSVHMQDWSVV</sequence>
<dbReference type="AlphaFoldDB" id="A0A4Y2INJ0"/>
<keyword evidence="2" id="KW-1185">Reference proteome</keyword>
<protein>
    <submittedName>
        <fullName evidence="1">Uncharacterized protein</fullName>
    </submittedName>
</protein>
<name>A0A4Y2INJ0_ARAVE</name>
<organism evidence="1 2">
    <name type="scientific">Araneus ventricosus</name>
    <name type="common">Orbweaver spider</name>
    <name type="synonym">Epeira ventricosa</name>
    <dbReference type="NCBI Taxonomy" id="182803"/>
    <lineage>
        <taxon>Eukaryota</taxon>
        <taxon>Metazoa</taxon>
        <taxon>Ecdysozoa</taxon>
        <taxon>Arthropoda</taxon>
        <taxon>Chelicerata</taxon>
        <taxon>Arachnida</taxon>
        <taxon>Araneae</taxon>
        <taxon>Araneomorphae</taxon>
        <taxon>Entelegynae</taxon>
        <taxon>Araneoidea</taxon>
        <taxon>Araneidae</taxon>
        <taxon>Araneus</taxon>
    </lineage>
</organism>
<dbReference type="EMBL" id="BGPR01002808">
    <property type="protein sequence ID" value="GBM79204.1"/>
    <property type="molecule type" value="Genomic_DNA"/>
</dbReference>
<gene>
    <name evidence="1" type="ORF">AVEN_1969_1</name>
</gene>
<dbReference type="Proteomes" id="UP000499080">
    <property type="component" value="Unassembled WGS sequence"/>
</dbReference>
<accession>A0A4Y2INJ0</accession>
<comment type="caution">
    <text evidence="1">The sequence shown here is derived from an EMBL/GenBank/DDBJ whole genome shotgun (WGS) entry which is preliminary data.</text>
</comment>